<evidence type="ECO:0000313" key="9">
    <source>
        <dbReference type="Proteomes" id="UP000186303"/>
    </source>
</evidence>
<dbReference type="Gene3D" id="1.20.144.10">
    <property type="entry name" value="Phosphatidic acid phosphatase type 2/haloperoxidase"/>
    <property type="match status" value="1"/>
</dbReference>
<dbReference type="InterPro" id="IPR036938">
    <property type="entry name" value="PAP2/HPO_sf"/>
</dbReference>
<feature type="domain" description="CMP/dCMP-type deaminase" evidence="7">
    <location>
        <begin position="246"/>
        <end position="402"/>
    </location>
</feature>
<dbReference type="GO" id="GO:0006487">
    <property type="term" value="P:protein N-linked glycosylation"/>
    <property type="evidence" value="ECO:0007669"/>
    <property type="project" value="UniProtKB-UniRule"/>
</dbReference>
<accession>A0A1M8AB48</accession>
<dbReference type="PANTHER" id="PTHR11247:SF1">
    <property type="entry name" value="DOLICHYLDIPHOSPHATASE 1"/>
    <property type="match status" value="1"/>
</dbReference>
<name>A0A1M8AB48_MALS4</name>
<dbReference type="OMA" id="GLTHVQY"/>
<dbReference type="InterPro" id="IPR039667">
    <property type="entry name" value="Dolichyldiphosphatase_PAP2"/>
</dbReference>
<dbReference type="VEuPathDB" id="FungiDB:MSYG_4011"/>
<keyword evidence="5 6" id="KW-0472">Membrane</keyword>
<feature type="transmembrane region" description="Helical" evidence="6">
    <location>
        <begin position="135"/>
        <end position="156"/>
    </location>
</feature>
<comment type="similarity">
    <text evidence="6">Belongs to the dolichyldiphosphatase family.</text>
</comment>
<comment type="subcellular location">
    <subcellularLocation>
        <location evidence="6">Endoplasmic reticulum membrane</location>
        <topology evidence="6">Multi-pass membrane protein</topology>
    </subcellularLocation>
    <subcellularLocation>
        <location evidence="1">Membrane</location>
        <topology evidence="1">Multi-pass membrane protein</topology>
    </subcellularLocation>
</comment>
<evidence type="ECO:0000256" key="5">
    <source>
        <dbReference type="ARBA" id="ARBA00023136"/>
    </source>
</evidence>
<evidence type="ECO:0000256" key="3">
    <source>
        <dbReference type="ARBA" id="ARBA00022801"/>
    </source>
</evidence>
<dbReference type="EMBL" id="LT671827">
    <property type="protein sequence ID" value="SHO79661.1"/>
    <property type="molecule type" value="Genomic_DNA"/>
</dbReference>
<dbReference type="GO" id="GO:0005789">
    <property type="term" value="C:endoplasmic reticulum membrane"/>
    <property type="evidence" value="ECO:0007669"/>
    <property type="project" value="UniProtKB-SubCell"/>
</dbReference>
<dbReference type="UniPathway" id="UPA00378"/>
<dbReference type="Proteomes" id="UP000186303">
    <property type="component" value="Chromosome 7"/>
</dbReference>
<dbReference type="Pfam" id="PF01569">
    <property type="entry name" value="PAP2"/>
    <property type="match status" value="1"/>
</dbReference>
<dbReference type="PROSITE" id="PS51747">
    <property type="entry name" value="CYT_DCMP_DEAMINASES_2"/>
    <property type="match status" value="1"/>
</dbReference>
<keyword evidence="3 6" id="KW-0378">Hydrolase</keyword>
<protein>
    <recommendedName>
        <fullName evidence="6">Dolichyldiphosphatase</fullName>
        <ecNumber evidence="6">3.6.1.43</ecNumber>
    </recommendedName>
</protein>
<dbReference type="GO" id="GO:0006139">
    <property type="term" value="P:nucleobase-containing compound metabolic process"/>
    <property type="evidence" value="ECO:0007669"/>
    <property type="project" value="UniProtKB-ARBA"/>
</dbReference>
<organism evidence="8 9">
    <name type="scientific">Malassezia sympodialis (strain ATCC 42132)</name>
    <name type="common">Atopic eczema-associated yeast</name>
    <dbReference type="NCBI Taxonomy" id="1230383"/>
    <lineage>
        <taxon>Eukaryota</taxon>
        <taxon>Fungi</taxon>
        <taxon>Dikarya</taxon>
        <taxon>Basidiomycota</taxon>
        <taxon>Ustilaginomycotina</taxon>
        <taxon>Malasseziomycetes</taxon>
        <taxon>Malasseziales</taxon>
        <taxon>Malasseziaceae</taxon>
        <taxon>Malassezia</taxon>
    </lineage>
</organism>
<keyword evidence="2 6" id="KW-0812">Transmembrane</keyword>
<keyword evidence="9" id="KW-1185">Reference proteome</keyword>
<keyword evidence="4 6" id="KW-1133">Transmembrane helix</keyword>
<comment type="catalytic activity">
    <reaction evidence="6">
        <text>a di-trans,poly-cis-dolichyl diphosphate + H2O = a di-trans,poly-cis-dolichyl phosphate + phosphate + H(+)</text>
        <dbReference type="Rhea" id="RHEA:14385"/>
        <dbReference type="Rhea" id="RHEA-COMP:19498"/>
        <dbReference type="Rhea" id="RHEA-COMP:19506"/>
        <dbReference type="ChEBI" id="CHEBI:15377"/>
        <dbReference type="ChEBI" id="CHEBI:15378"/>
        <dbReference type="ChEBI" id="CHEBI:43474"/>
        <dbReference type="ChEBI" id="CHEBI:57497"/>
        <dbReference type="ChEBI" id="CHEBI:57683"/>
        <dbReference type="EC" id="3.6.1.43"/>
    </reaction>
</comment>
<feature type="transmembrane region" description="Helical" evidence="6">
    <location>
        <begin position="29"/>
        <end position="49"/>
    </location>
</feature>
<dbReference type="Gene3D" id="3.40.140.10">
    <property type="entry name" value="Cytidine Deaminase, domain 2"/>
    <property type="match status" value="1"/>
</dbReference>
<feature type="transmembrane region" description="Helical" evidence="6">
    <location>
        <begin position="96"/>
        <end position="115"/>
    </location>
</feature>
<dbReference type="AlphaFoldDB" id="A0A1M8AB48"/>
<evidence type="ECO:0000256" key="6">
    <source>
        <dbReference type="RuleBase" id="RU367078"/>
    </source>
</evidence>
<dbReference type="SUPFAM" id="SSF53927">
    <property type="entry name" value="Cytidine deaminase-like"/>
    <property type="match status" value="1"/>
</dbReference>
<dbReference type="STRING" id="1230383.A0A1M8AB48"/>
<evidence type="ECO:0000313" key="8">
    <source>
        <dbReference type="EMBL" id="SHO79661.1"/>
    </source>
</evidence>
<sequence length="488" mass="54994">MTKEWDLANLVTLDLTHVQYGRSDPFGSFWALITLFPVLTLAVYLTVIVQRRDTVYLNALVGQIICEYMNGKLKRHIQQPRPTNILGMGYGMPSSHSQFCGFFCAFWSLHILLHWPKSTPRLARSLWWARVNQTYLLFLTILFSGMTCYSRHYLLYHTPEQIFVGAFLGFLFGVLYYGITEHFFKQDPWMRSRWIALLRSNVCRILRVCDSSLGCPEGLVEATYSTWYGDLCPTNMGPSGLDGTHPAHIAMMLRALHEADHCDAVGTAFSVGSVLAINGMQLENVNADWTGEMEPLALTTGFSRELPGNTHAEECAMEKLLRYCAKRPEAISAQKLSEARKRSPLYLALYTTMEPCSERLSGNVPCTQRILAFNQHPPVSTAAWLSRRILDKQATPPRSSLDDTLRPLKIVLVVQGVREPEDFVQCKGTRWLRAADVHVTQAMPTGSPAVMGMACPNLTSMALQVSRESPQTWLENACLRMARKGHTH</sequence>
<dbReference type="CDD" id="cd03382">
    <property type="entry name" value="PAP2_dolichyldiphosphatase"/>
    <property type="match status" value="1"/>
</dbReference>
<evidence type="ECO:0000259" key="7">
    <source>
        <dbReference type="PROSITE" id="PS51747"/>
    </source>
</evidence>
<dbReference type="InterPro" id="IPR002125">
    <property type="entry name" value="CMP_dCMP_dom"/>
</dbReference>
<dbReference type="PANTHER" id="PTHR11247">
    <property type="entry name" value="PALMITOYL-PROTEIN THIOESTERASE/DOLICHYLDIPHOSPHATASE 1"/>
    <property type="match status" value="1"/>
</dbReference>
<evidence type="ECO:0000256" key="2">
    <source>
        <dbReference type="ARBA" id="ARBA00022692"/>
    </source>
</evidence>
<keyword evidence="6" id="KW-0256">Endoplasmic reticulum</keyword>
<dbReference type="Pfam" id="PF18785">
    <property type="entry name" value="Inv-AAD"/>
    <property type="match status" value="1"/>
</dbReference>
<dbReference type="OrthoDB" id="302705at2759"/>
<reference evidence="9" key="1">
    <citation type="journal article" date="2017" name="Nucleic Acids Res.">
        <title>Proteogenomics produces comprehensive and highly accurate protein-coding gene annotation in a complete genome assembly of Malassezia sympodialis.</title>
        <authorList>
            <person name="Zhu Y."/>
            <person name="Engstroem P.G."/>
            <person name="Tellgren-Roth C."/>
            <person name="Baudo C.D."/>
            <person name="Kennell J.C."/>
            <person name="Sun S."/>
            <person name="Billmyre R.B."/>
            <person name="Schroeder M.S."/>
            <person name="Andersson A."/>
            <person name="Holm T."/>
            <person name="Sigurgeirsson B."/>
            <person name="Wu G."/>
            <person name="Sankaranarayanan S.R."/>
            <person name="Siddharthan R."/>
            <person name="Sanyal K."/>
            <person name="Lundeberg J."/>
            <person name="Nystedt B."/>
            <person name="Boekhout T."/>
            <person name="Dawson T.L. Jr."/>
            <person name="Heitman J."/>
            <person name="Scheynius A."/>
            <person name="Lehtioe J."/>
        </authorList>
    </citation>
    <scope>NUCLEOTIDE SEQUENCE [LARGE SCALE GENOMIC DNA]</scope>
    <source>
        <strain evidence="9">ATCC 42132</strain>
    </source>
</reference>
<dbReference type="GO" id="GO:0008610">
    <property type="term" value="P:lipid biosynthetic process"/>
    <property type="evidence" value="ECO:0007669"/>
    <property type="project" value="TreeGrafter"/>
</dbReference>
<dbReference type="EC" id="3.6.1.43" evidence="6"/>
<evidence type="ECO:0000256" key="4">
    <source>
        <dbReference type="ARBA" id="ARBA00022989"/>
    </source>
</evidence>
<comment type="function">
    <text evidence="6">Required for efficient N-glycosylation. Necessary for maintaining optimal levels of dolichol-linked oligosaccharides. Hydrolyzes dolichyl pyrophosphate at a very high rate and dolichyl monophosphate at a much lower rate. Does not act on phosphatidate.</text>
</comment>
<gene>
    <name evidence="8" type="ORF">MSYG_4011</name>
</gene>
<comment type="pathway">
    <text evidence="6">Protein modification; protein glycosylation.</text>
</comment>
<evidence type="ECO:0000256" key="1">
    <source>
        <dbReference type="ARBA" id="ARBA00004141"/>
    </source>
</evidence>
<proteinExistence type="inferred from homology"/>
<dbReference type="SMART" id="SM00014">
    <property type="entry name" value="acidPPc"/>
    <property type="match status" value="1"/>
</dbReference>
<dbReference type="InterPro" id="IPR016193">
    <property type="entry name" value="Cytidine_deaminase-like"/>
</dbReference>
<dbReference type="GO" id="GO:0047874">
    <property type="term" value="F:dolichyldiphosphatase activity"/>
    <property type="evidence" value="ECO:0007669"/>
    <property type="project" value="UniProtKB-UniRule"/>
</dbReference>
<dbReference type="SUPFAM" id="SSF48317">
    <property type="entry name" value="Acid phosphatase/Vanadium-dependent haloperoxidase"/>
    <property type="match status" value="1"/>
</dbReference>
<feature type="transmembrane region" description="Helical" evidence="6">
    <location>
        <begin position="162"/>
        <end position="184"/>
    </location>
</feature>
<dbReference type="InterPro" id="IPR000326">
    <property type="entry name" value="PAP2/HPO"/>
</dbReference>